<feature type="binding site" evidence="5">
    <location>
        <position position="52"/>
    </location>
    <ligand>
        <name>FAD</name>
        <dbReference type="ChEBI" id="CHEBI:57692"/>
    </ligand>
</feature>
<dbReference type="GO" id="GO:0006103">
    <property type="term" value="P:2-oxoglutarate metabolic process"/>
    <property type="evidence" value="ECO:0007669"/>
    <property type="project" value="TreeGrafter"/>
</dbReference>
<evidence type="ECO:0000259" key="7">
    <source>
        <dbReference type="Pfam" id="PF02852"/>
    </source>
</evidence>
<dbReference type="Pfam" id="PF02852">
    <property type="entry name" value="Pyr_redox_dim"/>
    <property type="match status" value="1"/>
</dbReference>
<evidence type="ECO:0000256" key="3">
    <source>
        <dbReference type="ARBA" id="ARBA00022827"/>
    </source>
</evidence>
<dbReference type="Gene3D" id="3.50.50.60">
    <property type="entry name" value="FAD/NAD(P)-binding domain"/>
    <property type="match status" value="2"/>
</dbReference>
<dbReference type="STRING" id="1424661.SAMN05216281_1162"/>
<feature type="domain" description="FAD/NAD(P)-binding" evidence="8">
    <location>
        <begin position="6"/>
        <end position="324"/>
    </location>
</feature>
<feature type="binding site" evidence="5">
    <location>
        <position position="269"/>
    </location>
    <ligand>
        <name>NAD(+)</name>
        <dbReference type="ChEBI" id="CHEBI:57540"/>
    </ligand>
</feature>
<dbReference type="OrthoDB" id="9800167at2"/>
<evidence type="ECO:0000259" key="8">
    <source>
        <dbReference type="Pfam" id="PF07992"/>
    </source>
</evidence>
<dbReference type="SUPFAM" id="SSF51905">
    <property type="entry name" value="FAD/NAD(P)-binding domain"/>
    <property type="match status" value="1"/>
</dbReference>
<dbReference type="PRINTS" id="PR00368">
    <property type="entry name" value="FADPNR"/>
</dbReference>
<evidence type="ECO:0000313" key="10">
    <source>
        <dbReference type="Proteomes" id="UP000297654"/>
    </source>
</evidence>
<dbReference type="InterPro" id="IPR023753">
    <property type="entry name" value="FAD/NAD-binding_dom"/>
</dbReference>
<feature type="domain" description="Pyridine nucleotide-disulphide oxidoreductase dimerisation" evidence="7">
    <location>
        <begin position="363"/>
        <end position="469"/>
    </location>
</feature>
<dbReference type="PANTHER" id="PTHR22912:SF151">
    <property type="entry name" value="DIHYDROLIPOYL DEHYDROGENASE, MITOCHONDRIAL"/>
    <property type="match status" value="1"/>
</dbReference>
<protein>
    <submittedName>
        <fullName evidence="9">NAD(P)/FAD-dependent oxidoreductase</fullName>
    </submittedName>
</protein>
<dbReference type="Gene3D" id="3.30.390.30">
    <property type="match status" value="1"/>
</dbReference>
<feature type="disulfide bond" description="Redox-active" evidence="6">
    <location>
        <begin position="43"/>
        <end position="48"/>
    </location>
</feature>
<keyword evidence="10" id="KW-1185">Reference proteome</keyword>
<dbReference type="InterPro" id="IPR036188">
    <property type="entry name" value="FAD/NAD-bd_sf"/>
</dbReference>
<dbReference type="PRINTS" id="PR00411">
    <property type="entry name" value="PNDRDTASEI"/>
</dbReference>
<dbReference type="InterPro" id="IPR050151">
    <property type="entry name" value="Class-I_Pyr_Nuc-Dis_Oxidored"/>
</dbReference>
<organism evidence="9 10">
    <name type="scientific">Cryobacterium luteum</name>
    <dbReference type="NCBI Taxonomy" id="1424661"/>
    <lineage>
        <taxon>Bacteria</taxon>
        <taxon>Bacillati</taxon>
        <taxon>Actinomycetota</taxon>
        <taxon>Actinomycetes</taxon>
        <taxon>Micrococcales</taxon>
        <taxon>Microbacteriaceae</taxon>
        <taxon>Cryobacterium</taxon>
    </lineage>
</organism>
<dbReference type="RefSeq" id="WP_092111549.1">
    <property type="nucleotide sequence ID" value="NZ_FOCN01000016.1"/>
</dbReference>
<evidence type="ECO:0000256" key="6">
    <source>
        <dbReference type="PIRSR" id="PIRSR000350-4"/>
    </source>
</evidence>
<keyword evidence="4 5" id="KW-0520">NAD</keyword>
<feature type="binding site" evidence="5">
    <location>
        <begin position="182"/>
        <end position="189"/>
    </location>
    <ligand>
        <name>NAD(+)</name>
        <dbReference type="ChEBI" id="CHEBI:57540"/>
    </ligand>
</feature>
<dbReference type="InterPro" id="IPR016156">
    <property type="entry name" value="FAD/NAD-linked_Rdtase_dimer_sf"/>
</dbReference>
<name>A0A1H8JTH2_9MICO</name>
<evidence type="ECO:0000256" key="2">
    <source>
        <dbReference type="ARBA" id="ARBA00022630"/>
    </source>
</evidence>
<dbReference type="GO" id="GO:0050660">
    <property type="term" value="F:flavin adenine dinucleotide binding"/>
    <property type="evidence" value="ECO:0007669"/>
    <property type="project" value="TreeGrafter"/>
</dbReference>
<dbReference type="GO" id="GO:0004148">
    <property type="term" value="F:dihydrolipoyl dehydrogenase (NADH) activity"/>
    <property type="evidence" value="ECO:0007669"/>
    <property type="project" value="TreeGrafter"/>
</dbReference>
<dbReference type="InterPro" id="IPR001100">
    <property type="entry name" value="Pyr_nuc-diS_OxRdtase"/>
</dbReference>
<keyword evidence="2" id="KW-0285">Flavoprotein</keyword>
<comment type="similarity">
    <text evidence="1">Belongs to the class-I pyridine nucleotide-disulfide oxidoreductase family.</text>
</comment>
<dbReference type="Pfam" id="PF07992">
    <property type="entry name" value="Pyr_redox_2"/>
    <property type="match status" value="1"/>
</dbReference>
<gene>
    <name evidence="9" type="ORF">E3O10_18180</name>
</gene>
<comment type="cofactor">
    <cofactor evidence="5">
        <name>FAD</name>
        <dbReference type="ChEBI" id="CHEBI:57692"/>
    </cofactor>
    <text evidence="5">Binds 1 FAD per subunit.</text>
</comment>
<evidence type="ECO:0000256" key="1">
    <source>
        <dbReference type="ARBA" id="ARBA00007532"/>
    </source>
</evidence>
<dbReference type="Proteomes" id="UP000297654">
    <property type="component" value="Unassembled WGS sequence"/>
</dbReference>
<dbReference type="PANTHER" id="PTHR22912">
    <property type="entry name" value="DISULFIDE OXIDOREDUCTASE"/>
    <property type="match status" value="1"/>
</dbReference>
<sequence>MSSQSYDVIVIGGGAVGENVADRTSQGDLSTVVVESDLVGGECSYWACMPSKALLRSGAALAAARRVPGAAEAVSGTVDARAALRQRDSIASHWKDDGQAKWLDSAGIALVRGHARLTGVKEVTVTAADGAVTVLTATHAVVVSTGSAALLPDIDGLRAVNPWTSREATSAQQIPPRLAVIGGGVVAAEMAAAYASLGSAVTVIARSPLLGGQEPFAGELVTAALEENGVTVLIGRSTTTAHREHDGTVTLALDDASTVTADQVLVAIGRTARTDDLGLDTVGLGAGDWLDVDDTLLVQGDSPDLAGDWLYATGDVNHRALLTHQGKYQARAAGDAIVTRAAGRPVDDTPWGAHVATADHAAVPQVTFTDPQVASVGHTAASAVKAGFRIRILDYDLANLGGASVLAVGYVGKARAIVDLDREVLLGVTFVGQDVAELLHSATVAIVGEVPINRLWHAVPSYPTLTEVWLRLLEAYGRPGFTDNDTDTDTDEELG</sequence>
<dbReference type="EMBL" id="SOFF01000063">
    <property type="protein sequence ID" value="TFB82022.1"/>
    <property type="molecule type" value="Genomic_DNA"/>
</dbReference>
<feature type="binding site" evidence="5">
    <location>
        <begin position="145"/>
        <end position="147"/>
    </location>
    <ligand>
        <name>FAD</name>
        <dbReference type="ChEBI" id="CHEBI:57692"/>
    </ligand>
</feature>
<proteinExistence type="inferred from homology"/>
<dbReference type="InterPro" id="IPR004099">
    <property type="entry name" value="Pyr_nucl-diS_OxRdtase_dimer"/>
</dbReference>
<dbReference type="PIRSF" id="PIRSF000350">
    <property type="entry name" value="Mercury_reductase_MerA"/>
    <property type="match status" value="1"/>
</dbReference>
<feature type="binding site" evidence="5">
    <location>
        <position position="315"/>
    </location>
    <ligand>
        <name>FAD</name>
        <dbReference type="ChEBI" id="CHEBI:57692"/>
    </ligand>
</feature>
<dbReference type="AlphaFoldDB" id="A0A1H8JTH2"/>
<accession>A0A1H8JTH2</accession>
<evidence type="ECO:0000256" key="5">
    <source>
        <dbReference type="PIRSR" id="PIRSR000350-3"/>
    </source>
</evidence>
<comment type="caution">
    <text evidence="9">The sequence shown here is derived from an EMBL/GenBank/DDBJ whole genome shotgun (WGS) entry which is preliminary data.</text>
</comment>
<dbReference type="SUPFAM" id="SSF55424">
    <property type="entry name" value="FAD/NAD-linked reductases, dimerisation (C-terminal) domain"/>
    <property type="match status" value="1"/>
</dbReference>
<keyword evidence="5" id="KW-0547">Nucleotide-binding</keyword>
<keyword evidence="3 5" id="KW-0274">FAD</keyword>
<evidence type="ECO:0000313" key="9">
    <source>
        <dbReference type="EMBL" id="TFB82022.1"/>
    </source>
</evidence>
<reference evidence="9 10" key="1">
    <citation type="submission" date="2019-03" db="EMBL/GenBank/DDBJ databases">
        <title>Genomics of glacier-inhabiting Cryobacterium strains.</title>
        <authorList>
            <person name="Liu Q."/>
            <person name="Xin Y.-H."/>
        </authorList>
    </citation>
    <scope>NUCLEOTIDE SEQUENCE [LARGE SCALE GENOMIC DNA]</scope>
    <source>
        <strain evidence="9 10">Hh15</strain>
    </source>
</reference>
<evidence type="ECO:0000256" key="4">
    <source>
        <dbReference type="ARBA" id="ARBA00023027"/>
    </source>
</evidence>